<keyword evidence="3" id="KW-1185">Reference proteome</keyword>
<dbReference type="EMBL" id="FODN01000003">
    <property type="protein sequence ID" value="SEO09963.1"/>
    <property type="molecule type" value="Genomic_DNA"/>
</dbReference>
<accession>A0A1H8LXV7</accession>
<evidence type="ECO:0000313" key="2">
    <source>
        <dbReference type="EMBL" id="SEO09963.1"/>
    </source>
</evidence>
<dbReference type="STRING" id="604089.SAMN04487942_1730"/>
<evidence type="ECO:0000256" key="1">
    <source>
        <dbReference type="SAM" id="Phobius"/>
    </source>
</evidence>
<feature type="transmembrane region" description="Helical" evidence="1">
    <location>
        <begin position="72"/>
        <end position="97"/>
    </location>
</feature>
<organism evidence="2 3">
    <name type="scientific">Flavobacterium sinopsychrotolerans</name>
    <dbReference type="NCBI Taxonomy" id="604089"/>
    <lineage>
        <taxon>Bacteria</taxon>
        <taxon>Pseudomonadati</taxon>
        <taxon>Bacteroidota</taxon>
        <taxon>Flavobacteriia</taxon>
        <taxon>Flavobacteriales</taxon>
        <taxon>Flavobacteriaceae</taxon>
        <taxon>Flavobacterium</taxon>
    </lineage>
</organism>
<feature type="transmembrane region" description="Helical" evidence="1">
    <location>
        <begin position="34"/>
        <end position="60"/>
    </location>
</feature>
<dbReference type="RefSeq" id="WP_091169323.1">
    <property type="nucleotide sequence ID" value="NZ_CBCSFM010000005.1"/>
</dbReference>
<dbReference type="Proteomes" id="UP000198657">
    <property type="component" value="Unassembled WGS sequence"/>
</dbReference>
<feature type="transmembrane region" description="Helical" evidence="1">
    <location>
        <begin position="118"/>
        <end position="141"/>
    </location>
</feature>
<keyword evidence="1" id="KW-1133">Transmembrane helix</keyword>
<feature type="transmembrane region" description="Helical" evidence="1">
    <location>
        <begin position="322"/>
        <end position="340"/>
    </location>
</feature>
<dbReference type="AlphaFoldDB" id="A0A1H8LXV7"/>
<reference evidence="3" key="1">
    <citation type="submission" date="2016-10" db="EMBL/GenBank/DDBJ databases">
        <authorList>
            <person name="Varghese N."/>
            <person name="Submissions S."/>
        </authorList>
    </citation>
    <scope>NUCLEOTIDE SEQUENCE [LARGE SCALE GENOMIC DNA]</scope>
    <source>
        <strain evidence="3">CGMCC 1.8704</strain>
    </source>
</reference>
<dbReference type="Pfam" id="PF14362">
    <property type="entry name" value="DUF4407"/>
    <property type="match status" value="1"/>
</dbReference>
<evidence type="ECO:0008006" key="4">
    <source>
        <dbReference type="Google" id="ProtNLM"/>
    </source>
</evidence>
<keyword evidence="1" id="KW-0812">Transmembrane</keyword>
<sequence length="506" mass="58905">MNKAVNEIRLFLFTCSGEDNYILKKCSAKIQTRFALIGFFVLLIFSGCLFSATCFAYSLFEGAKWVSLPIGIIWGAVVVNMYLLLLHTISPAIIPLSTKNKNSFQKSEKIINIPSFSMFLRLGFMALLAIIIAQPLNVFMISTTVESSIEKHKIVERVKLYALTNKELIKNELLNQKEFNQKIVDRLNEDLANTTKAQIAIIDNKIERDNQFIIITSKKLKHLNTIDSDLFLTDKAELEKKKLLNQLDNLLNDELASDADFIATINSTSIDGSLKEDYITYKNNLINLITEKTDNYNALNDLLNKSNFYIKTIQLVLIENPVSWFITILVCLTFLLPIYFKYKVRDLSTSLFYKNPNNQSDIKQLREELINTKDYKWLENKIKSINISSINTSDYYFQRMLIEHKIILEEYDETKSKFSEILTSNIKKYNKTSSDRLFHLQEKLKNINLLKYNTISQRISDEYKNELMIKYEYWLDSPFRTKRKNTPTSISNNEESLLDFIYNQEL</sequence>
<protein>
    <recommendedName>
        <fullName evidence="4">DUF4407 domain-containing protein</fullName>
    </recommendedName>
</protein>
<proteinExistence type="predicted"/>
<keyword evidence="1" id="KW-0472">Membrane</keyword>
<dbReference type="InterPro" id="IPR025519">
    <property type="entry name" value="DUF4407"/>
</dbReference>
<name>A0A1H8LXV7_9FLAO</name>
<gene>
    <name evidence="2" type="ORF">SAMN04487942_1730</name>
</gene>
<dbReference type="OrthoDB" id="639894at2"/>
<evidence type="ECO:0000313" key="3">
    <source>
        <dbReference type="Proteomes" id="UP000198657"/>
    </source>
</evidence>